<feature type="transmembrane region" description="Helical" evidence="1">
    <location>
        <begin position="208"/>
        <end position="228"/>
    </location>
</feature>
<dbReference type="PANTHER" id="PTHR34835:SF34">
    <property type="entry name" value="OS08G0555500 PROTEIN"/>
    <property type="match status" value="1"/>
</dbReference>
<gene>
    <name evidence="2" type="ORF">M0R45_036135</name>
</gene>
<sequence>MNIGLSLPYEEQLAVRARDGQVRVTRVKSKEIYRDHQNASTNKVIAVCGIRLGSVQLIGCPVLCPSVCQLMVDDLDLLNEKIRIHRKEFSLKASDFANIMGLKDGGIKVEMADDWGNELIQRFSVVLACNGGWMTITSLKKIVLQQEGVGELFIVVYAMLVMAALLCPRGKDEVDGSLIFVLKDFELISSNNWRLYCLSKLLSSILMFRSNGCASIIGCMLFLHLVYFKTVGTRLGWVDRILTPLLGCGVNKARRLVSLVDQTSGFIDANVNVWAKSIVNHGQSVIGVNGAQVSMNNIGCTSSKCASKADHEALQATFNIV</sequence>
<reference evidence="2 3" key="1">
    <citation type="journal article" date="2023" name="G3 (Bethesda)">
        <title>A chromosome-length genome assembly and annotation of blackberry (Rubus argutus, cv. 'Hillquist').</title>
        <authorList>
            <person name="Bruna T."/>
            <person name="Aryal R."/>
            <person name="Dudchenko O."/>
            <person name="Sargent D.J."/>
            <person name="Mead D."/>
            <person name="Buti M."/>
            <person name="Cavallini A."/>
            <person name="Hytonen T."/>
            <person name="Andres J."/>
            <person name="Pham M."/>
            <person name="Weisz D."/>
            <person name="Mascagni F."/>
            <person name="Usai G."/>
            <person name="Natali L."/>
            <person name="Bassil N."/>
            <person name="Fernandez G.E."/>
            <person name="Lomsadze A."/>
            <person name="Armour M."/>
            <person name="Olukolu B."/>
            <person name="Poorten T."/>
            <person name="Britton C."/>
            <person name="Davik J."/>
            <person name="Ashrafi H."/>
            <person name="Aiden E.L."/>
            <person name="Borodovsky M."/>
            <person name="Worthington M."/>
        </authorList>
    </citation>
    <scope>NUCLEOTIDE SEQUENCE [LARGE SCALE GENOMIC DNA]</scope>
    <source>
        <strain evidence="2">PI 553951</strain>
    </source>
</reference>
<keyword evidence="3" id="KW-1185">Reference proteome</keyword>
<evidence type="ECO:0000256" key="1">
    <source>
        <dbReference type="SAM" id="Phobius"/>
    </source>
</evidence>
<comment type="caution">
    <text evidence="2">The sequence shown here is derived from an EMBL/GenBank/DDBJ whole genome shotgun (WGS) entry which is preliminary data.</text>
</comment>
<name>A0AAW1VV53_RUBAR</name>
<keyword evidence="1" id="KW-1133">Transmembrane helix</keyword>
<keyword evidence="1" id="KW-0472">Membrane</keyword>
<dbReference type="Proteomes" id="UP001457282">
    <property type="component" value="Unassembled WGS sequence"/>
</dbReference>
<evidence type="ECO:0000313" key="2">
    <source>
        <dbReference type="EMBL" id="KAK9912264.1"/>
    </source>
</evidence>
<protein>
    <submittedName>
        <fullName evidence="2">Uncharacterized protein</fullName>
    </submittedName>
</protein>
<proteinExistence type="predicted"/>
<dbReference type="PANTHER" id="PTHR34835">
    <property type="entry name" value="OS07G0283600 PROTEIN-RELATED"/>
    <property type="match status" value="1"/>
</dbReference>
<accession>A0AAW1VV53</accession>
<evidence type="ECO:0000313" key="3">
    <source>
        <dbReference type="Proteomes" id="UP001457282"/>
    </source>
</evidence>
<keyword evidence="1" id="KW-0812">Transmembrane</keyword>
<organism evidence="2 3">
    <name type="scientific">Rubus argutus</name>
    <name type="common">Southern blackberry</name>
    <dbReference type="NCBI Taxonomy" id="59490"/>
    <lineage>
        <taxon>Eukaryota</taxon>
        <taxon>Viridiplantae</taxon>
        <taxon>Streptophyta</taxon>
        <taxon>Embryophyta</taxon>
        <taxon>Tracheophyta</taxon>
        <taxon>Spermatophyta</taxon>
        <taxon>Magnoliopsida</taxon>
        <taxon>eudicotyledons</taxon>
        <taxon>Gunneridae</taxon>
        <taxon>Pentapetalae</taxon>
        <taxon>rosids</taxon>
        <taxon>fabids</taxon>
        <taxon>Rosales</taxon>
        <taxon>Rosaceae</taxon>
        <taxon>Rosoideae</taxon>
        <taxon>Rosoideae incertae sedis</taxon>
        <taxon>Rubus</taxon>
    </lineage>
</organism>
<dbReference type="AlphaFoldDB" id="A0AAW1VV53"/>
<dbReference type="EMBL" id="JBEDUW010000007">
    <property type="protein sequence ID" value="KAK9912264.1"/>
    <property type="molecule type" value="Genomic_DNA"/>
</dbReference>